<dbReference type="InterPro" id="IPR026988">
    <property type="entry name" value="YaaC-like"/>
</dbReference>
<organism evidence="1 2">
    <name type="scientific">Mesobacillus maritimus</name>
    <dbReference type="NCBI Taxonomy" id="1643336"/>
    <lineage>
        <taxon>Bacteria</taxon>
        <taxon>Bacillati</taxon>
        <taxon>Bacillota</taxon>
        <taxon>Bacilli</taxon>
        <taxon>Bacillales</taxon>
        <taxon>Bacillaceae</taxon>
        <taxon>Mesobacillus</taxon>
    </lineage>
</organism>
<evidence type="ECO:0000313" key="1">
    <source>
        <dbReference type="EMBL" id="MBY0098703.1"/>
    </source>
</evidence>
<evidence type="ECO:0008006" key="3">
    <source>
        <dbReference type="Google" id="ProtNLM"/>
    </source>
</evidence>
<evidence type="ECO:0000313" key="2">
    <source>
        <dbReference type="Proteomes" id="UP000769780"/>
    </source>
</evidence>
<sequence>MIESIRPSIKIKKHEIALRKAIINPNFTNKTVLTDSTWRYIELFLKKGKQTSKNQIALNYWKQAENFYEATKNLDILSKPLTSYYCFLNATKALLTFKGINFDTKHGVSGEVKNGQIVIQNEYIKLHPKGVLSGLCNYLKEPIKTIGSTPETYNLKEILYN</sequence>
<dbReference type="Pfam" id="PF14175">
    <property type="entry name" value="YaaC"/>
    <property type="match status" value="1"/>
</dbReference>
<protein>
    <recommendedName>
        <fullName evidence="3">HEPN domain-containing protein</fullName>
    </recommendedName>
</protein>
<comment type="caution">
    <text evidence="1">The sequence shown here is derived from an EMBL/GenBank/DDBJ whole genome shotgun (WGS) entry which is preliminary data.</text>
</comment>
<dbReference type="EMBL" id="JACWFH010000026">
    <property type="protein sequence ID" value="MBY0098703.1"/>
    <property type="molecule type" value="Genomic_DNA"/>
</dbReference>
<keyword evidence="2" id="KW-1185">Reference proteome</keyword>
<accession>A0ABS7K8W7</accession>
<dbReference type="Proteomes" id="UP000769780">
    <property type="component" value="Unassembled WGS sequence"/>
</dbReference>
<reference evidence="1 2" key="1">
    <citation type="submission" date="2020-07" db="EMBL/GenBank/DDBJ databases">
        <title>Fungal Genomes of the International Space Station.</title>
        <authorList>
            <person name="Seuylemezian A."/>
            <person name="Singh N.K."/>
            <person name="Wood J."/>
            <person name="Venkateswaran K."/>
        </authorList>
    </citation>
    <scope>NUCLEOTIDE SEQUENCE [LARGE SCALE GENOMIC DNA]</scope>
    <source>
        <strain evidence="1 2">PL-B2</strain>
    </source>
</reference>
<name>A0ABS7K8W7_9BACI</name>
<gene>
    <name evidence="1" type="ORF">H0185_18220</name>
</gene>
<proteinExistence type="predicted"/>